<evidence type="ECO:0000256" key="6">
    <source>
        <dbReference type="NCBIfam" id="TIGR04060"/>
    </source>
</evidence>
<feature type="transmembrane region" description="Helical" evidence="7">
    <location>
        <begin position="158"/>
        <end position="182"/>
    </location>
</feature>
<feature type="transmembrane region" description="Helical" evidence="7">
    <location>
        <begin position="37"/>
        <end position="60"/>
    </location>
</feature>
<evidence type="ECO:0000313" key="8">
    <source>
        <dbReference type="EMBL" id="GLS83007.1"/>
    </source>
</evidence>
<dbReference type="InterPro" id="IPR023271">
    <property type="entry name" value="Aquaporin-like"/>
</dbReference>
<dbReference type="GO" id="GO:0005886">
    <property type="term" value="C:plasma membrane"/>
    <property type="evidence" value="ECO:0007669"/>
    <property type="project" value="UniProtKB-UniRule"/>
</dbReference>
<dbReference type="NCBIfam" id="TIGR00790">
    <property type="entry name" value="fnt"/>
    <property type="match status" value="1"/>
</dbReference>
<evidence type="ECO:0000256" key="4">
    <source>
        <dbReference type="ARBA" id="ARBA00023136"/>
    </source>
</evidence>
<comment type="subcellular location">
    <subcellularLocation>
        <location evidence="1">Membrane</location>
        <topology evidence="1">Multi-pass membrane protein</topology>
    </subcellularLocation>
</comment>
<evidence type="ECO:0000313" key="9">
    <source>
        <dbReference type="Proteomes" id="UP001157439"/>
    </source>
</evidence>
<dbReference type="PANTHER" id="PTHR30520:SF6">
    <property type="entry name" value="FORMATE_NITRATE FAMILY TRANSPORTER (EUROFUNG)"/>
    <property type="match status" value="1"/>
</dbReference>
<accession>A0AA37TRI6</accession>
<evidence type="ECO:0000256" key="3">
    <source>
        <dbReference type="ARBA" id="ARBA00022989"/>
    </source>
</evidence>
<name>A0AA37TRI6_9GAMM</name>
<dbReference type="PANTHER" id="PTHR30520">
    <property type="entry name" value="FORMATE TRANSPORTER-RELATED"/>
    <property type="match status" value="1"/>
</dbReference>
<feature type="transmembrane region" description="Helical" evidence="7">
    <location>
        <begin position="256"/>
        <end position="276"/>
    </location>
</feature>
<reference evidence="8 9" key="1">
    <citation type="journal article" date="2014" name="Int. J. Syst. Evol. Microbiol.">
        <title>Complete genome sequence of Corynebacterium casei LMG S-19264T (=DSM 44701T), isolated from a smear-ripened cheese.</title>
        <authorList>
            <consortium name="US DOE Joint Genome Institute (JGI-PGF)"/>
            <person name="Walter F."/>
            <person name="Albersmeier A."/>
            <person name="Kalinowski J."/>
            <person name="Ruckert C."/>
        </authorList>
    </citation>
    <scope>NUCLEOTIDE SEQUENCE [LARGE SCALE GENOMIC DNA]</scope>
    <source>
        <strain evidence="8 9">NBRC 112785</strain>
    </source>
</reference>
<feature type="transmembrane region" description="Helical" evidence="7">
    <location>
        <begin position="114"/>
        <end position="138"/>
    </location>
</feature>
<comment type="similarity">
    <text evidence="5">Belongs to the FNT transporter (TC 1.A.16) family.</text>
</comment>
<dbReference type="InterPro" id="IPR023999">
    <property type="entry name" value="Formate_transptr_FocA"/>
</dbReference>
<dbReference type="Gene3D" id="1.20.1080.10">
    <property type="entry name" value="Glycerol uptake facilitator protein"/>
    <property type="match status" value="1"/>
</dbReference>
<dbReference type="GO" id="GO:0015499">
    <property type="term" value="F:formate transmembrane transporter activity"/>
    <property type="evidence" value="ECO:0007669"/>
    <property type="project" value="UniProtKB-UniRule"/>
</dbReference>
<dbReference type="PROSITE" id="PS01005">
    <property type="entry name" value="FORMATE_NITRITE_TP_1"/>
    <property type="match status" value="1"/>
</dbReference>
<evidence type="ECO:0000256" key="1">
    <source>
        <dbReference type="ARBA" id="ARBA00004141"/>
    </source>
</evidence>
<gene>
    <name evidence="8" type="ORF">GCM10007894_09840</name>
</gene>
<keyword evidence="2 7" id="KW-0812">Transmembrane</keyword>
<evidence type="ECO:0000256" key="2">
    <source>
        <dbReference type="ARBA" id="ARBA00022692"/>
    </source>
</evidence>
<proteinExistence type="inferred from homology"/>
<organism evidence="8 9">
    <name type="scientific">Paraferrimonas haliotis</name>
    <dbReference type="NCBI Taxonomy" id="2013866"/>
    <lineage>
        <taxon>Bacteria</taxon>
        <taxon>Pseudomonadati</taxon>
        <taxon>Pseudomonadota</taxon>
        <taxon>Gammaproteobacteria</taxon>
        <taxon>Alteromonadales</taxon>
        <taxon>Ferrimonadaceae</taxon>
        <taxon>Paraferrimonas</taxon>
    </lineage>
</organism>
<dbReference type="EMBL" id="BSPO01000002">
    <property type="protein sequence ID" value="GLS83007.1"/>
    <property type="molecule type" value="Genomic_DNA"/>
</dbReference>
<dbReference type="PROSITE" id="PS01006">
    <property type="entry name" value="FORMATE_NITRITE_TP_2"/>
    <property type="match status" value="1"/>
</dbReference>
<dbReference type="Proteomes" id="UP001157439">
    <property type="component" value="Unassembled WGS sequence"/>
</dbReference>
<protein>
    <recommendedName>
        <fullName evidence="6">Formate transporter FocA</fullName>
    </recommendedName>
</protein>
<feature type="transmembrane region" description="Helical" evidence="7">
    <location>
        <begin position="80"/>
        <end position="102"/>
    </location>
</feature>
<comment type="caution">
    <text evidence="8">The sequence shown here is derived from an EMBL/GenBank/DDBJ whole genome shotgun (WGS) entry which is preliminary data.</text>
</comment>
<dbReference type="InterPro" id="IPR000292">
    <property type="entry name" value="For/NO2_transpt"/>
</dbReference>
<evidence type="ECO:0000256" key="5">
    <source>
        <dbReference type="ARBA" id="ARBA00049660"/>
    </source>
</evidence>
<feature type="transmembrane region" description="Helical" evidence="7">
    <location>
        <begin position="194"/>
        <end position="224"/>
    </location>
</feature>
<dbReference type="Pfam" id="PF01226">
    <property type="entry name" value="Form_Nir_trans"/>
    <property type="match status" value="1"/>
</dbReference>
<keyword evidence="4 7" id="KW-0472">Membrane</keyword>
<dbReference type="InterPro" id="IPR024002">
    <property type="entry name" value="For/NO2_transpt_CS"/>
</dbReference>
<dbReference type="NCBIfam" id="TIGR04060">
    <property type="entry name" value="formate_focA"/>
    <property type="match status" value="1"/>
</dbReference>
<dbReference type="RefSeq" id="WP_095497420.1">
    <property type="nucleotide sequence ID" value="NZ_BSPO01000002.1"/>
</dbReference>
<keyword evidence="3 7" id="KW-1133">Transmembrane helix</keyword>
<keyword evidence="9" id="KW-1185">Reference proteome</keyword>
<evidence type="ECO:0000256" key="7">
    <source>
        <dbReference type="SAM" id="Phobius"/>
    </source>
</evidence>
<dbReference type="AlphaFoldDB" id="A0AA37TRI6"/>
<sequence length="298" mass="32207">MHSRPEEQSAPHSPKLMMQRAELFALNKTTKSIANTVYLAMMAGVFIGLAFVFYVTVVTGSDSSWGITRLVGGLAFSTGLILTVLCGAELFTSTVLSIIAWANKQLATNKMLKLWGLVYAGNFLGAVLLAVLIMGAGMHQLDHGQWGLSALQLAQHKIHHSFLQAFCLGVLCNLLVCLAVWLTFSTTNALSKALLVVLPVALFVSSGFEHCVANMFMVPLAIMIHSGAPDAFWLQIGVDASQFADLTWANFISANLIPVTLGNIVGGALLVGLYNWNIYSKPLPKVDLKKKVTVEKKD</sequence>